<keyword evidence="3" id="KW-0862">Zinc</keyword>
<evidence type="ECO:0000256" key="1">
    <source>
        <dbReference type="ARBA" id="ARBA00022679"/>
    </source>
</evidence>
<dbReference type="NCBIfam" id="NF001753">
    <property type="entry name" value="PRK00481.1-3"/>
    <property type="match status" value="1"/>
</dbReference>
<dbReference type="Gene3D" id="3.30.1600.10">
    <property type="entry name" value="SIR2/SIRT2 'Small Domain"/>
    <property type="match status" value="1"/>
</dbReference>
<dbReference type="RefSeq" id="WP_095981075.1">
    <property type="nucleotide sequence ID" value="NZ_CP022163.1"/>
</dbReference>
<comment type="subcellular location">
    <subcellularLocation>
        <location evidence="3">Cytoplasm</location>
    </subcellularLocation>
</comment>
<sequence>MDTLHLDDNTRLLVLTGAGVSAESGIRTFRGMGGLWENEPVEKVATPEGFDEDPARVWRFYSERRAAAASCEPNPGHRAIAEWERKLGDRFLLATQNIDGLHQQAGSERVVELHGSLFSTRCHHCARAPFEDRTVYPEGRVLQCRECQGLLRPNIVWFGEMLAEEDLTRVRDFMLRMDTRLVFLAVGTSGAVWPAAGFVDGAREVGGRTWLVNADPADNTRQFHHFVQGRSGEILPWLVTFGCGPGPTRRW</sequence>
<keyword evidence="2 3" id="KW-0520">NAD</keyword>
<keyword evidence="3" id="KW-0963">Cytoplasm</keyword>
<comment type="similarity">
    <text evidence="3">Belongs to the sirtuin family. Class III subfamily.</text>
</comment>
<dbReference type="InterPro" id="IPR050134">
    <property type="entry name" value="NAD-dep_sirtuin_deacylases"/>
</dbReference>
<dbReference type="InterPro" id="IPR026590">
    <property type="entry name" value="Ssirtuin_cat_dom"/>
</dbReference>
<accession>A0A250INV4</accession>
<dbReference type="GO" id="GO:0017136">
    <property type="term" value="F:histone deacetylase activity, NAD-dependent"/>
    <property type="evidence" value="ECO:0007669"/>
    <property type="project" value="TreeGrafter"/>
</dbReference>
<dbReference type="InterPro" id="IPR003000">
    <property type="entry name" value="Sirtuin"/>
</dbReference>
<feature type="binding site" evidence="3">
    <location>
        <position position="147"/>
    </location>
    <ligand>
        <name>Zn(2+)</name>
        <dbReference type="ChEBI" id="CHEBI:29105"/>
    </ligand>
</feature>
<dbReference type="Gene3D" id="3.40.50.1220">
    <property type="entry name" value="TPP-binding domain"/>
    <property type="match status" value="1"/>
</dbReference>
<feature type="binding site" evidence="3">
    <location>
        <begin position="187"/>
        <end position="189"/>
    </location>
    <ligand>
        <name>NAD(+)</name>
        <dbReference type="ChEBI" id="CHEBI:57540"/>
    </ligand>
</feature>
<dbReference type="GO" id="GO:0005737">
    <property type="term" value="C:cytoplasm"/>
    <property type="evidence" value="ECO:0007669"/>
    <property type="project" value="UniProtKB-SubCell"/>
</dbReference>
<feature type="binding site" evidence="3">
    <location>
        <position position="125"/>
    </location>
    <ligand>
        <name>Zn(2+)</name>
        <dbReference type="ChEBI" id="CHEBI:29105"/>
    </ligand>
</feature>
<feature type="binding site" evidence="3">
    <location>
        <position position="144"/>
    </location>
    <ligand>
        <name>Zn(2+)</name>
        <dbReference type="ChEBI" id="CHEBI:29105"/>
    </ligand>
</feature>
<name>A0A250INV4_9BACT</name>
<evidence type="ECO:0000259" key="5">
    <source>
        <dbReference type="PROSITE" id="PS50305"/>
    </source>
</evidence>
<protein>
    <recommendedName>
        <fullName evidence="3">NAD-dependent protein deacylase</fullName>
        <ecNumber evidence="3">2.3.1.286</ecNumber>
    </recommendedName>
    <alternativeName>
        <fullName evidence="3">Regulatory protein SIR2 homolog</fullName>
    </alternativeName>
</protein>
<dbReference type="KEGG" id="mbd:MEBOL_006447"/>
<dbReference type="EMBL" id="CP022163">
    <property type="protein sequence ID" value="ATB32958.1"/>
    <property type="molecule type" value="Genomic_DNA"/>
</dbReference>
<dbReference type="Pfam" id="PF02146">
    <property type="entry name" value="SIR2"/>
    <property type="match status" value="1"/>
</dbReference>
<dbReference type="GO" id="GO:0008270">
    <property type="term" value="F:zinc ion binding"/>
    <property type="evidence" value="ECO:0007669"/>
    <property type="project" value="UniProtKB-UniRule"/>
</dbReference>
<dbReference type="PROSITE" id="PS50305">
    <property type="entry name" value="SIRTUIN"/>
    <property type="match status" value="1"/>
</dbReference>
<comment type="caution">
    <text evidence="4">Lacks conserved residue(s) required for the propagation of feature annotation.</text>
</comment>
<dbReference type="InterPro" id="IPR026591">
    <property type="entry name" value="Sirtuin_cat_small_dom_sf"/>
</dbReference>
<reference evidence="6 7" key="1">
    <citation type="submission" date="2017-06" db="EMBL/GenBank/DDBJ databases">
        <authorList>
            <person name="Kim H.J."/>
            <person name="Triplett B.A."/>
        </authorList>
    </citation>
    <scope>NUCLEOTIDE SEQUENCE [LARGE SCALE GENOMIC DNA]</scope>
    <source>
        <strain evidence="6 7">DSM 14713</strain>
    </source>
</reference>
<feature type="binding site" evidence="3">
    <location>
        <position position="122"/>
    </location>
    <ligand>
        <name>Zn(2+)</name>
        <dbReference type="ChEBI" id="CHEBI:29105"/>
    </ligand>
</feature>
<comment type="domain">
    <text evidence="3">2 residues (Tyr-61 and Arg-64) present in a large hydrophobic pocket are probably involved in substrate specificity. They are important for desuccinylation activity, but dispensable for deacetylation activity.</text>
</comment>
<dbReference type="HAMAP" id="MF_01121">
    <property type="entry name" value="Sirtuin_ClassIII"/>
    <property type="match status" value="1"/>
</dbReference>
<dbReference type="InterPro" id="IPR029035">
    <property type="entry name" value="DHS-like_NAD/FAD-binding_dom"/>
</dbReference>
<keyword evidence="7" id="KW-1185">Reference proteome</keyword>
<evidence type="ECO:0000256" key="4">
    <source>
        <dbReference type="PROSITE-ProRule" id="PRU00236"/>
    </source>
</evidence>
<comment type="catalytic activity">
    <reaction evidence="3">
        <text>N(6)-succinyl-L-lysyl-[protein] + NAD(+) + H2O = 2''-O-succinyl-ADP-D-ribose + nicotinamide + L-lysyl-[protein]</text>
        <dbReference type="Rhea" id="RHEA:47668"/>
        <dbReference type="Rhea" id="RHEA-COMP:9752"/>
        <dbReference type="Rhea" id="RHEA-COMP:11877"/>
        <dbReference type="ChEBI" id="CHEBI:15377"/>
        <dbReference type="ChEBI" id="CHEBI:17154"/>
        <dbReference type="ChEBI" id="CHEBI:29969"/>
        <dbReference type="ChEBI" id="CHEBI:57540"/>
        <dbReference type="ChEBI" id="CHEBI:87830"/>
        <dbReference type="ChEBI" id="CHEBI:87832"/>
    </reaction>
</comment>
<proteinExistence type="inferred from homology"/>
<dbReference type="InterPro" id="IPR027546">
    <property type="entry name" value="Sirtuin_class_III"/>
</dbReference>
<dbReference type="GO" id="GO:0070403">
    <property type="term" value="F:NAD+ binding"/>
    <property type="evidence" value="ECO:0007669"/>
    <property type="project" value="UniProtKB-UniRule"/>
</dbReference>
<dbReference type="CDD" id="cd01412">
    <property type="entry name" value="SIRT5_Af1_CobB"/>
    <property type="match status" value="1"/>
</dbReference>
<evidence type="ECO:0000313" key="6">
    <source>
        <dbReference type="EMBL" id="ATB32958.1"/>
    </source>
</evidence>
<gene>
    <name evidence="3" type="primary">cobB</name>
    <name evidence="6" type="ORF">MEBOL_006447</name>
</gene>
<comment type="function">
    <text evidence="3">NAD-dependent lysine deacetylase and desuccinylase that specifically removes acetyl and succinyl groups on target proteins. Modulates the activities of several proteins which are inactive in their acylated form.</text>
</comment>
<evidence type="ECO:0000313" key="7">
    <source>
        <dbReference type="Proteomes" id="UP000217289"/>
    </source>
</evidence>
<feature type="active site" description="Proton acceptor" evidence="3">
    <location>
        <position position="114"/>
    </location>
</feature>
<feature type="binding site" evidence="3">
    <location>
        <begin position="96"/>
        <end position="99"/>
    </location>
    <ligand>
        <name>NAD(+)</name>
        <dbReference type="ChEBI" id="CHEBI:57540"/>
    </ligand>
</feature>
<evidence type="ECO:0000256" key="3">
    <source>
        <dbReference type="HAMAP-Rule" id="MF_01121"/>
    </source>
</evidence>
<feature type="binding site" evidence="3">
    <location>
        <position position="231"/>
    </location>
    <ligand>
        <name>NAD(+)</name>
        <dbReference type="ChEBI" id="CHEBI:57540"/>
    </ligand>
</feature>
<dbReference type="SUPFAM" id="SSF52467">
    <property type="entry name" value="DHS-like NAD/FAD-binding domain"/>
    <property type="match status" value="1"/>
</dbReference>
<evidence type="ECO:0000256" key="2">
    <source>
        <dbReference type="ARBA" id="ARBA00023027"/>
    </source>
</evidence>
<dbReference type="PANTHER" id="PTHR11085">
    <property type="entry name" value="NAD-DEPENDENT PROTEIN DEACYLASE SIRTUIN-5, MITOCHONDRIAL-RELATED"/>
    <property type="match status" value="1"/>
</dbReference>
<feature type="binding site" evidence="3">
    <location>
        <begin position="213"/>
        <end position="215"/>
    </location>
    <ligand>
        <name>NAD(+)</name>
        <dbReference type="ChEBI" id="CHEBI:57540"/>
    </ligand>
</feature>
<dbReference type="GO" id="GO:0036054">
    <property type="term" value="F:protein-malonyllysine demalonylase activity"/>
    <property type="evidence" value="ECO:0007669"/>
    <property type="project" value="InterPro"/>
</dbReference>
<comment type="cofactor">
    <cofactor evidence="3">
        <name>Zn(2+)</name>
        <dbReference type="ChEBI" id="CHEBI:29105"/>
    </cofactor>
    <text evidence="3">Binds 1 zinc ion per subunit.</text>
</comment>
<keyword evidence="3" id="KW-0479">Metal-binding</keyword>
<feature type="binding site" evidence="3">
    <location>
        <position position="61"/>
    </location>
    <ligand>
        <name>substrate</name>
    </ligand>
</feature>
<dbReference type="EC" id="2.3.1.286" evidence="3"/>
<keyword evidence="1" id="KW-0808">Transferase</keyword>
<organism evidence="6 7">
    <name type="scientific">Melittangium boletus DSM 14713</name>
    <dbReference type="NCBI Taxonomy" id="1294270"/>
    <lineage>
        <taxon>Bacteria</taxon>
        <taxon>Pseudomonadati</taxon>
        <taxon>Myxococcota</taxon>
        <taxon>Myxococcia</taxon>
        <taxon>Myxococcales</taxon>
        <taxon>Cystobacterineae</taxon>
        <taxon>Archangiaceae</taxon>
        <taxon>Melittangium</taxon>
    </lineage>
</organism>
<dbReference type="AlphaFoldDB" id="A0A250INV4"/>
<dbReference type="Proteomes" id="UP000217289">
    <property type="component" value="Chromosome"/>
</dbReference>
<feature type="binding site" evidence="3">
    <location>
        <begin position="17"/>
        <end position="36"/>
    </location>
    <ligand>
        <name>NAD(+)</name>
        <dbReference type="ChEBI" id="CHEBI:57540"/>
    </ligand>
</feature>
<dbReference type="GO" id="GO:0036055">
    <property type="term" value="F:protein-succinyllysine desuccinylase activity"/>
    <property type="evidence" value="ECO:0007669"/>
    <property type="project" value="UniProtKB-UniRule"/>
</dbReference>
<feature type="binding site" evidence="3">
    <location>
        <position position="64"/>
    </location>
    <ligand>
        <name>substrate</name>
    </ligand>
</feature>
<dbReference type="OrthoDB" id="9800582at2"/>
<dbReference type="PANTHER" id="PTHR11085:SF10">
    <property type="entry name" value="NAD-DEPENDENT PROTEIN DEACYLASE SIRTUIN-5, MITOCHONDRIAL-RELATED"/>
    <property type="match status" value="1"/>
</dbReference>
<feature type="domain" description="Deacetylase sirtuin-type" evidence="5">
    <location>
        <begin position="1"/>
        <end position="251"/>
    </location>
</feature>
<comment type="catalytic activity">
    <reaction evidence="3">
        <text>N(6)-acetyl-L-lysyl-[protein] + NAD(+) + H2O = 2''-O-acetyl-ADP-D-ribose + nicotinamide + L-lysyl-[protein]</text>
        <dbReference type="Rhea" id="RHEA:43636"/>
        <dbReference type="Rhea" id="RHEA-COMP:9752"/>
        <dbReference type="Rhea" id="RHEA-COMP:10731"/>
        <dbReference type="ChEBI" id="CHEBI:15377"/>
        <dbReference type="ChEBI" id="CHEBI:17154"/>
        <dbReference type="ChEBI" id="CHEBI:29969"/>
        <dbReference type="ChEBI" id="CHEBI:57540"/>
        <dbReference type="ChEBI" id="CHEBI:61930"/>
        <dbReference type="ChEBI" id="CHEBI:83767"/>
        <dbReference type="EC" id="2.3.1.286"/>
    </reaction>
</comment>